<accession>A0A5C5XTK1</accession>
<protein>
    <submittedName>
        <fullName evidence="4">Arylsulfatase</fullName>
        <ecNumber evidence="4">3.1.6.1</ecNumber>
    </submittedName>
</protein>
<feature type="domain" description="PA14" evidence="3">
    <location>
        <begin position="559"/>
        <end position="690"/>
    </location>
</feature>
<feature type="chain" id="PRO_5023112037" evidence="2">
    <location>
        <begin position="22"/>
        <end position="695"/>
    </location>
</feature>
<dbReference type="EMBL" id="SJPK01000006">
    <property type="protein sequence ID" value="TWT66204.1"/>
    <property type="molecule type" value="Genomic_DNA"/>
</dbReference>
<feature type="signal peptide" evidence="2">
    <location>
        <begin position="1"/>
        <end position="21"/>
    </location>
</feature>
<keyword evidence="4" id="KW-0378">Hydrolase</keyword>
<dbReference type="PANTHER" id="PTHR43751">
    <property type="entry name" value="SULFATASE"/>
    <property type="match status" value="1"/>
</dbReference>
<feature type="region of interest" description="Disordered" evidence="1">
    <location>
        <begin position="143"/>
        <end position="167"/>
    </location>
</feature>
<organism evidence="4 5">
    <name type="scientific">Allorhodopirellula solitaria</name>
    <dbReference type="NCBI Taxonomy" id="2527987"/>
    <lineage>
        <taxon>Bacteria</taxon>
        <taxon>Pseudomonadati</taxon>
        <taxon>Planctomycetota</taxon>
        <taxon>Planctomycetia</taxon>
        <taxon>Pirellulales</taxon>
        <taxon>Pirellulaceae</taxon>
        <taxon>Allorhodopirellula</taxon>
    </lineage>
</organism>
<dbReference type="PANTHER" id="PTHR43751:SF3">
    <property type="entry name" value="SULFATASE N-TERMINAL DOMAIN-CONTAINING PROTEIN"/>
    <property type="match status" value="1"/>
</dbReference>
<dbReference type="AlphaFoldDB" id="A0A5C5XTK1"/>
<reference evidence="4 5" key="1">
    <citation type="submission" date="2019-02" db="EMBL/GenBank/DDBJ databases">
        <title>Deep-cultivation of Planctomycetes and their phenomic and genomic characterization uncovers novel biology.</title>
        <authorList>
            <person name="Wiegand S."/>
            <person name="Jogler M."/>
            <person name="Boedeker C."/>
            <person name="Pinto D."/>
            <person name="Vollmers J."/>
            <person name="Rivas-Marin E."/>
            <person name="Kohn T."/>
            <person name="Peeters S.H."/>
            <person name="Heuer A."/>
            <person name="Rast P."/>
            <person name="Oberbeckmann S."/>
            <person name="Bunk B."/>
            <person name="Jeske O."/>
            <person name="Meyerdierks A."/>
            <person name="Storesund J.E."/>
            <person name="Kallscheuer N."/>
            <person name="Luecker S."/>
            <person name="Lage O.M."/>
            <person name="Pohl T."/>
            <person name="Merkel B.J."/>
            <person name="Hornburger P."/>
            <person name="Mueller R.-W."/>
            <person name="Bruemmer F."/>
            <person name="Labrenz M."/>
            <person name="Spormann A.M."/>
            <person name="Op Den Camp H."/>
            <person name="Overmann J."/>
            <person name="Amann R."/>
            <person name="Jetten M.S.M."/>
            <person name="Mascher T."/>
            <person name="Medema M.H."/>
            <person name="Devos D.P."/>
            <person name="Kaster A.-K."/>
            <person name="Ovreas L."/>
            <person name="Rohde M."/>
            <person name="Galperin M.Y."/>
            <person name="Jogler C."/>
        </authorList>
    </citation>
    <scope>NUCLEOTIDE SEQUENCE [LARGE SCALE GENOMIC DNA]</scope>
    <source>
        <strain evidence="4 5">CA85</strain>
    </source>
</reference>
<dbReference type="OrthoDB" id="9783154at2"/>
<sequence precursor="true">MPLRRLLSISLICLLFTPVFSKGADEANTQPNVIFVLCDDLGYGDYGVFFQDLRRRKGDRAEPWHLTPQIDAMASEGVQLRQHYCPAPVCAPSRASLLLGVHQGHSNVRDNQFDKALEDNHTLGTVMQGAGYATAAIGKWGLQGGPSRQEREALEKSGQSVSPKDWPGYPTKRGFDDFYGYVRHRDGHAHYPNEDGKEVWENDREVSSDLAGCYTADLFTARAKKWIIDQRSEQPETPFFVYLAFDTPHAKLQLPAAPYPEGGGIDGGLQWTGEPGRMINTADGVPDTYLHPDYAEQTWDHDDDAKTPEQPWPDVYKRYAADVRRIDDCLGDLLKLLEDLSIDDETLVVFTTDNGPSRESYLPERYEPTFFHSFGPFDGIKRDAWEGGIRVGAVARWPGTAEGNRISEVPSQFHDWMPTFCELAGVPAPARCDGTSLAPMLTGQGTQATSQIYVEYFNGQRTPGYSDFEESRRGGARKQMQAIRLGDLVGVRYHVQSHADPFKIYNVVEDPKQTKDLAAQHPDIQQQMHDQVLRMRRPNESAKRPYDDEPVPAVSDSGSKSGVAWQVYEANSPWLARLDDLSAKDSGEAKSIEDCPQIQPNESQLITALIEVPTDGKYTFSLPAGVTAVLRLHDATVLDAGFAASQEQLDGEISLAAGKHPLRLYWQGSGAVPQVGLSGPGLDSSTLDAKLLYQQ</sequence>
<dbReference type="InterPro" id="IPR000917">
    <property type="entry name" value="Sulfatase_N"/>
</dbReference>
<gene>
    <name evidence="4" type="primary">atsA_43</name>
    <name evidence="4" type="ORF">CA85_30680</name>
</gene>
<evidence type="ECO:0000313" key="5">
    <source>
        <dbReference type="Proteomes" id="UP000318053"/>
    </source>
</evidence>
<name>A0A5C5XTK1_9BACT</name>
<proteinExistence type="predicted"/>
<feature type="region of interest" description="Disordered" evidence="1">
    <location>
        <begin position="539"/>
        <end position="559"/>
    </location>
</feature>
<dbReference type="Pfam" id="PF07691">
    <property type="entry name" value="PA14"/>
    <property type="match status" value="1"/>
</dbReference>
<dbReference type="GO" id="GO:0004065">
    <property type="term" value="F:arylsulfatase activity"/>
    <property type="evidence" value="ECO:0007669"/>
    <property type="project" value="UniProtKB-EC"/>
</dbReference>
<keyword evidence="2" id="KW-0732">Signal</keyword>
<dbReference type="InterPro" id="IPR017850">
    <property type="entry name" value="Alkaline_phosphatase_core_sf"/>
</dbReference>
<dbReference type="InterPro" id="IPR011658">
    <property type="entry name" value="PA14_dom"/>
</dbReference>
<evidence type="ECO:0000256" key="1">
    <source>
        <dbReference type="SAM" id="MobiDB-lite"/>
    </source>
</evidence>
<dbReference type="SMART" id="SM00758">
    <property type="entry name" value="PA14"/>
    <property type="match status" value="1"/>
</dbReference>
<dbReference type="InterPro" id="IPR052701">
    <property type="entry name" value="GAG_Ulvan_Degrading_Sulfatases"/>
</dbReference>
<dbReference type="Proteomes" id="UP000318053">
    <property type="component" value="Unassembled WGS sequence"/>
</dbReference>
<comment type="caution">
    <text evidence="4">The sequence shown here is derived from an EMBL/GenBank/DDBJ whole genome shotgun (WGS) entry which is preliminary data.</text>
</comment>
<evidence type="ECO:0000259" key="3">
    <source>
        <dbReference type="SMART" id="SM00758"/>
    </source>
</evidence>
<keyword evidence="5" id="KW-1185">Reference proteome</keyword>
<evidence type="ECO:0000313" key="4">
    <source>
        <dbReference type="EMBL" id="TWT66204.1"/>
    </source>
</evidence>
<evidence type="ECO:0000256" key="2">
    <source>
        <dbReference type="SAM" id="SignalP"/>
    </source>
</evidence>
<dbReference type="EC" id="3.1.6.1" evidence="4"/>
<dbReference type="SUPFAM" id="SSF53649">
    <property type="entry name" value="Alkaline phosphatase-like"/>
    <property type="match status" value="1"/>
</dbReference>
<dbReference type="RefSeq" id="WP_146392001.1">
    <property type="nucleotide sequence ID" value="NZ_SJPK01000006.1"/>
</dbReference>
<dbReference type="Pfam" id="PF00884">
    <property type="entry name" value="Sulfatase"/>
    <property type="match status" value="1"/>
</dbReference>
<dbReference type="Gene3D" id="3.30.1120.10">
    <property type="match status" value="1"/>
</dbReference>
<dbReference type="Gene3D" id="3.40.720.10">
    <property type="entry name" value="Alkaline Phosphatase, subunit A"/>
    <property type="match status" value="1"/>
</dbReference>